<feature type="compositionally biased region" description="Basic residues" evidence="4">
    <location>
        <begin position="334"/>
        <end position="345"/>
    </location>
</feature>
<keyword evidence="1 3" id="KW-0479">Metal-binding</keyword>
<evidence type="ECO:0000256" key="4">
    <source>
        <dbReference type="SAM" id="MobiDB-lite"/>
    </source>
</evidence>
<dbReference type="InterPro" id="IPR042862">
    <property type="entry name" value="RNF32"/>
</dbReference>
<dbReference type="GeneID" id="101858092"/>
<dbReference type="Gene3D" id="1.20.5.190">
    <property type="match status" value="1"/>
</dbReference>
<evidence type="ECO:0000259" key="5">
    <source>
        <dbReference type="PROSITE" id="PS50089"/>
    </source>
</evidence>
<protein>
    <submittedName>
        <fullName evidence="7">RING finger protein 32</fullName>
    </submittedName>
</protein>
<dbReference type="CDD" id="cd16677">
    <property type="entry name" value="RING-H2_RNF32_rpt1"/>
    <property type="match status" value="1"/>
</dbReference>
<dbReference type="SMART" id="SM00015">
    <property type="entry name" value="IQ"/>
    <property type="match status" value="1"/>
</dbReference>
<evidence type="ECO:0000256" key="1">
    <source>
        <dbReference type="ARBA" id="ARBA00022771"/>
    </source>
</evidence>
<dbReference type="PANTHER" id="PTHR14991:SF0">
    <property type="entry name" value="RING FINGER PROTEIN 32"/>
    <property type="match status" value="1"/>
</dbReference>
<evidence type="ECO:0000313" key="6">
    <source>
        <dbReference type="Proteomes" id="UP000694888"/>
    </source>
</evidence>
<keyword evidence="2" id="KW-0862">Zinc</keyword>
<gene>
    <name evidence="7" type="primary">LOC101858092</name>
</gene>
<feature type="compositionally biased region" description="Basic and acidic residues" evidence="4">
    <location>
        <begin position="346"/>
        <end position="355"/>
    </location>
</feature>
<dbReference type="PROSITE" id="PS50089">
    <property type="entry name" value="ZF_RING_2"/>
    <property type="match status" value="2"/>
</dbReference>
<dbReference type="Proteomes" id="UP000694888">
    <property type="component" value="Unplaced"/>
</dbReference>
<evidence type="ECO:0000256" key="3">
    <source>
        <dbReference type="PROSITE-ProRule" id="PRU00175"/>
    </source>
</evidence>
<dbReference type="PROSITE" id="PS50096">
    <property type="entry name" value="IQ"/>
    <property type="match status" value="1"/>
</dbReference>
<dbReference type="PANTHER" id="PTHR14991">
    <property type="entry name" value="RING FINGER PROTEIN 32"/>
    <property type="match status" value="1"/>
</dbReference>
<reference evidence="7" key="1">
    <citation type="submission" date="2025-08" db="UniProtKB">
        <authorList>
            <consortium name="RefSeq"/>
        </authorList>
    </citation>
    <scope>IDENTIFICATION</scope>
</reference>
<proteinExistence type="predicted"/>
<name>A0ABM0JHW7_APLCA</name>
<dbReference type="InterPro" id="IPR013083">
    <property type="entry name" value="Znf_RING/FYVE/PHD"/>
</dbReference>
<dbReference type="Pfam" id="PF13639">
    <property type="entry name" value="zf-RING_2"/>
    <property type="match status" value="1"/>
</dbReference>
<feature type="region of interest" description="Disordered" evidence="4">
    <location>
        <begin position="1"/>
        <end position="23"/>
    </location>
</feature>
<feature type="compositionally biased region" description="Polar residues" evidence="4">
    <location>
        <begin position="360"/>
        <end position="384"/>
    </location>
</feature>
<feature type="region of interest" description="Disordered" evidence="4">
    <location>
        <begin position="318"/>
        <end position="385"/>
    </location>
</feature>
<sequence length="463" mass="52627">MSHNNTCRTKDTNPVLNNKGTDGSSLTLTAVALQDHWSRALSLGPNFGPRKVGLGPAARARHKPQAKSVIDTGLNRGKRKQAKEEGQEKEYVLDEKLPPLTLAQKFGLVHAPKPLLSEQEWNHVKAKSNQRDDSGEPCVICKEDFGLQEQVLLSCTHVFHRACLQAFERFTGKKTCPMCRHEQYQTRVIHEGARMHKHKSATRIQSQWRGYVVRCWYKQLRATVPPKDPMLRKKFYEEKLSSIVDRMIKSLDMNMAQFLQEIDSSVQQSRAVFSQWDATHHVIDTPEWEQIQLKAVQRGETNCPICLTELYLTQSQPNEYTENPSKDLNSKPHSVGHHATRRKHEDRKLLEKLNHDVIGSPQTQTGAAGSTDTINKTSSVSQVKSKNEKMKKVFSTEVPELNESKSSESGCPQKKKIRSTALLSCTHVFHATCLQTLEDIAMLEMRNTCPVCRAHYQKKIIVY</sequence>
<dbReference type="Pfam" id="PF00612">
    <property type="entry name" value="IQ"/>
    <property type="match status" value="1"/>
</dbReference>
<organism evidence="6 7">
    <name type="scientific">Aplysia californica</name>
    <name type="common">California sea hare</name>
    <dbReference type="NCBI Taxonomy" id="6500"/>
    <lineage>
        <taxon>Eukaryota</taxon>
        <taxon>Metazoa</taxon>
        <taxon>Spiralia</taxon>
        <taxon>Lophotrochozoa</taxon>
        <taxon>Mollusca</taxon>
        <taxon>Gastropoda</taxon>
        <taxon>Heterobranchia</taxon>
        <taxon>Euthyneura</taxon>
        <taxon>Tectipleura</taxon>
        <taxon>Aplysiida</taxon>
        <taxon>Aplysioidea</taxon>
        <taxon>Aplysiidae</taxon>
        <taxon>Aplysia</taxon>
    </lineage>
</organism>
<keyword evidence="1 3" id="KW-0863">Zinc-finger</keyword>
<feature type="domain" description="RING-type" evidence="5">
    <location>
        <begin position="411"/>
        <end position="453"/>
    </location>
</feature>
<dbReference type="Gene3D" id="3.30.40.10">
    <property type="entry name" value="Zinc/RING finger domain, C3HC4 (zinc finger)"/>
    <property type="match status" value="2"/>
</dbReference>
<dbReference type="CDD" id="cd23767">
    <property type="entry name" value="IQCD"/>
    <property type="match status" value="1"/>
</dbReference>
<dbReference type="InterPro" id="IPR000048">
    <property type="entry name" value="IQ_motif_EF-hand-BS"/>
</dbReference>
<accession>A0ABM0JHW7</accession>
<dbReference type="SMART" id="SM00184">
    <property type="entry name" value="RING"/>
    <property type="match status" value="2"/>
</dbReference>
<dbReference type="RefSeq" id="XP_005094019.1">
    <property type="nucleotide sequence ID" value="XM_005093962.3"/>
</dbReference>
<evidence type="ECO:0000256" key="2">
    <source>
        <dbReference type="ARBA" id="ARBA00022833"/>
    </source>
</evidence>
<dbReference type="InterPro" id="IPR001841">
    <property type="entry name" value="Znf_RING"/>
</dbReference>
<dbReference type="SUPFAM" id="SSF57850">
    <property type="entry name" value="RING/U-box"/>
    <property type="match status" value="2"/>
</dbReference>
<feature type="domain" description="RING-type" evidence="5">
    <location>
        <begin position="138"/>
        <end position="180"/>
    </location>
</feature>
<keyword evidence="6" id="KW-1185">Reference proteome</keyword>
<evidence type="ECO:0000313" key="7">
    <source>
        <dbReference type="RefSeq" id="XP_005094019.1"/>
    </source>
</evidence>